<dbReference type="Proteomes" id="UP000609879">
    <property type="component" value="Unassembled WGS sequence"/>
</dbReference>
<reference evidence="1 2" key="1">
    <citation type="submission" date="2021-01" db="EMBL/GenBank/DDBJ databases">
        <title>Whole genome shotgun sequence of Actinoplanes deccanensis NBRC 13994.</title>
        <authorList>
            <person name="Komaki H."/>
            <person name="Tamura T."/>
        </authorList>
    </citation>
    <scope>NUCLEOTIDE SEQUENCE [LARGE SCALE GENOMIC DNA]</scope>
    <source>
        <strain evidence="1 2">NBRC 13994</strain>
    </source>
</reference>
<dbReference type="EMBL" id="BOMI01000021">
    <property type="protein sequence ID" value="GID72714.1"/>
    <property type="molecule type" value="Genomic_DNA"/>
</dbReference>
<evidence type="ECO:0000313" key="1">
    <source>
        <dbReference type="EMBL" id="GID72714.1"/>
    </source>
</evidence>
<organism evidence="1 2">
    <name type="scientific">Paractinoplanes deccanensis</name>
    <dbReference type="NCBI Taxonomy" id="113561"/>
    <lineage>
        <taxon>Bacteria</taxon>
        <taxon>Bacillati</taxon>
        <taxon>Actinomycetota</taxon>
        <taxon>Actinomycetes</taxon>
        <taxon>Micromonosporales</taxon>
        <taxon>Micromonosporaceae</taxon>
        <taxon>Paractinoplanes</taxon>
    </lineage>
</organism>
<keyword evidence="2" id="KW-1185">Reference proteome</keyword>
<gene>
    <name evidence="1" type="ORF">Ade02nite_13550</name>
</gene>
<evidence type="ECO:0000313" key="2">
    <source>
        <dbReference type="Proteomes" id="UP000609879"/>
    </source>
</evidence>
<protein>
    <submittedName>
        <fullName evidence="1">Uncharacterized protein</fullName>
    </submittedName>
</protein>
<sequence>MIVVPAADVAGLVGVAAGWAVAGAGGVTASAVTAATMSGTDLPMEECVNGAPRLDQRLEVLMTLRQP</sequence>
<name>A0ABQ3XY79_9ACTN</name>
<accession>A0ABQ3XY79</accession>
<comment type="caution">
    <text evidence="1">The sequence shown here is derived from an EMBL/GenBank/DDBJ whole genome shotgun (WGS) entry which is preliminary data.</text>
</comment>
<proteinExistence type="predicted"/>